<evidence type="ECO:0000313" key="3">
    <source>
        <dbReference type="EnsemblMetazoa" id="XP_028131483.1"/>
    </source>
</evidence>
<dbReference type="SUPFAM" id="SSF47923">
    <property type="entry name" value="Ypt/Rab-GAP domain of gyp1p"/>
    <property type="match status" value="2"/>
</dbReference>
<dbReference type="FunFam" id="1.10.8.270:FF:000007">
    <property type="entry name" value="TBC1 domain family member 10A"/>
    <property type="match status" value="1"/>
</dbReference>
<dbReference type="RefSeq" id="XP_028131483.1">
    <property type="nucleotide sequence ID" value="XM_028275682.1"/>
</dbReference>
<evidence type="ECO:0000313" key="4">
    <source>
        <dbReference type="Proteomes" id="UP001652700"/>
    </source>
</evidence>
<dbReference type="InterPro" id="IPR050302">
    <property type="entry name" value="Rab_GAP_TBC_domain"/>
</dbReference>
<dbReference type="InterPro" id="IPR000195">
    <property type="entry name" value="Rab-GAP-TBC_dom"/>
</dbReference>
<accession>A0A6P7FDL8</accession>
<dbReference type="OrthoDB" id="159449at2759"/>
<dbReference type="EnsemblMetazoa" id="XM_028275682.2">
    <property type="protein sequence ID" value="XP_028131483.1"/>
    <property type="gene ID" value="LOC114327157"/>
</dbReference>
<reference evidence="3" key="2">
    <citation type="submission" date="2025-05" db="UniProtKB">
        <authorList>
            <consortium name="EnsemblMetazoa"/>
        </authorList>
    </citation>
    <scope>IDENTIFICATION</scope>
</reference>
<dbReference type="PANTHER" id="PTHR47219">
    <property type="entry name" value="RAB GTPASE-ACTIVATING PROTEIN 1-LIKE"/>
    <property type="match status" value="1"/>
</dbReference>
<dbReference type="Gene3D" id="1.10.8.270">
    <property type="entry name" value="putative rabgap domain of human tbc1 domain family member 14 like domains"/>
    <property type="match status" value="1"/>
</dbReference>
<keyword evidence="1" id="KW-0343">GTPase activation</keyword>
<evidence type="ECO:0000313" key="5">
    <source>
        <dbReference type="RefSeq" id="XP_028131483.1"/>
    </source>
</evidence>
<dbReference type="SMART" id="SM00164">
    <property type="entry name" value="TBC"/>
    <property type="match status" value="1"/>
</dbReference>
<evidence type="ECO:0000259" key="2">
    <source>
        <dbReference type="PROSITE" id="PS50086"/>
    </source>
</evidence>
<dbReference type="InParanoid" id="A0A6P7FDL8"/>
<gene>
    <name evidence="5" type="primary">LOC114327157</name>
</gene>
<organism evidence="5">
    <name type="scientific">Diabrotica virgifera virgifera</name>
    <name type="common">western corn rootworm</name>
    <dbReference type="NCBI Taxonomy" id="50390"/>
    <lineage>
        <taxon>Eukaryota</taxon>
        <taxon>Metazoa</taxon>
        <taxon>Ecdysozoa</taxon>
        <taxon>Arthropoda</taxon>
        <taxon>Hexapoda</taxon>
        <taxon>Insecta</taxon>
        <taxon>Pterygota</taxon>
        <taxon>Neoptera</taxon>
        <taxon>Endopterygota</taxon>
        <taxon>Coleoptera</taxon>
        <taxon>Polyphaga</taxon>
        <taxon>Cucujiformia</taxon>
        <taxon>Chrysomeloidea</taxon>
        <taxon>Chrysomelidae</taxon>
        <taxon>Galerucinae</taxon>
        <taxon>Diabroticina</taxon>
        <taxon>Diabroticites</taxon>
        <taxon>Diabrotica</taxon>
    </lineage>
</organism>
<name>A0A6P7FDL8_DIAVI</name>
<dbReference type="KEGG" id="dvv:114327157"/>
<dbReference type="Gene3D" id="1.10.472.80">
    <property type="entry name" value="Ypt/Rab-GAP domain of gyp1p, domain 3"/>
    <property type="match status" value="1"/>
</dbReference>
<sequence length="379" mass="43641">MTYKIGVENVSRPMIAFPANMTSADTISVCSEASTLIDGSVISTVPDRHGFLGGAQYSPEPRNGPPAETVLRRERKWLKMLSQWSFYMDSNYRKVKERCRKGIPQSMRPRAWLYLCGGKVLLEKQPDKYEECLRAEADPKCIDDIKKDIHRQFPLHEMFSSEDKPGQQELFNVLKAYTVHFPDIGYCQAQAPVAAFLLMHMPSIQAFWCLVSISNKYLEDYYSPSMDVVKRDGLILEGLLKKVCPPVYRHLKKVNAEPMFYCTEWFLCAFTRTLPWDTLLRVWDVFLCEGVKVLFKTSLVILIGCLGTPKSRRQCPGLCETLARIRNPPESILAEENLIYNINRLDITERDFQEQHQKQTKRLRIEEANAKAAAEDKLR</sequence>
<protein>
    <submittedName>
        <fullName evidence="5">TBC1 domain family member whacked isoform X1</fullName>
    </submittedName>
</protein>
<dbReference type="FunFam" id="1.10.472.80:FF:000008">
    <property type="entry name" value="TBC1 domain family member 10A"/>
    <property type="match status" value="1"/>
</dbReference>
<dbReference type="Gene3D" id="1.10.10.750">
    <property type="entry name" value="Ypt/Rab-GAP domain of gyp1p, domain 1"/>
    <property type="match status" value="1"/>
</dbReference>
<dbReference type="InterPro" id="IPR035969">
    <property type="entry name" value="Rab-GAP_TBC_sf"/>
</dbReference>
<dbReference type="GeneID" id="114327157"/>
<dbReference type="FunCoup" id="A0A6P7FDL8">
    <property type="interactions" value="603"/>
</dbReference>
<dbReference type="AlphaFoldDB" id="A0A6P7FDL8"/>
<dbReference type="GO" id="GO:0005886">
    <property type="term" value="C:plasma membrane"/>
    <property type="evidence" value="ECO:0007669"/>
    <property type="project" value="UniProtKB-ARBA"/>
</dbReference>
<dbReference type="Proteomes" id="UP001652700">
    <property type="component" value="Unplaced"/>
</dbReference>
<dbReference type="GO" id="GO:0005096">
    <property type="term" value="F:GTPase activator activity"/>
    <property type="evidence" value="ECO:0007669"/>
    <property type="project" value="UniProtKB-KW"/>
</dbReference>
<dbReference type="PROSITE" id="PS50086">
    <property type="entry name" value="TBC_RABGAP"/>
    <property type="match status" value="1"/>
</dbReference>
<dbReference type="PANTHER" id="PTHR47219:SF4">
    <property type="entry name" value="TBC1 DOMAIN FAMILY MEMBER 10A"/>
    <property type="match status" value="1"/>
</dbReference>
<feature type="domain" description="Rab-GAP TBC" evidence="2">
    <location>
        <begin position="102"/>
        <end position="290"/>
    </location>
</feature>
<dbReference type="FunFam" id="1.10.10.750:FF:000001">
    <property type="entry name" value="TBC1 domain family member 10A"/>
    <property type="match status" value="1"/>
</dbReference>
<dbReference type="Pfam" id="PF00566">
    <property type="entry name" value="RabGAP-TBC"/>
    <property type="match status" value="1"/>
</dbReference>
<proteinExistence type="predicted"/>
<reference evidence="5" key="1">
    <citation type="submission" date="2025-04" db="UniProtKB">
        <authorList>
            <consortium name="RefSeq"/>
        </authorList>
    </citation>
    <scope>IDENTIFICATION</scope>
    <source>
        <tissue evidence="5">Whole insect</tissue>
    </source>
</reference>
<dbReference type="CTD" id="41390"/>
<evidence type="ECO:0000256" key="1">
    <source>
        <dbReference type="ARBA" id="ARBA00022468"/>
    </source>
</evidence>
<dbReference type="GO" id="GO:0031267">
    <property type="term" value="F:small GTPase binding"/>
    <property type="evidence" value="ECO:0007669"/>
    <property type="project" value="TreeGrafter"/>
</dbReference>
<keyword evidence="4" id="KW-1185">Reference proteome</keyword>